<dbReference type="OrthoDB" id="7028295at2"/>
<dbReference type="EMBL" id="CP039371">
    <property type="protein sequence ID" value="QCI13063.1"/>
    <property type="molecule type" value="Genomic_DNA"/>
</dbReference>
<accession>A0A4D6XB98</accession>
<reference evidence="1 4" key="3">
    <citation type="submission" date="2020-04" db="EMBL/GenBank/DDBJ databases">
        <title>Molecular characterization of pseudomonads from Agaricus bisporus reveal novel blotch 2 pathogens in Western Europe.</title>
        <authorList>
            <person name="Taparia T."/>
            <person name="Krijger M."/>
            <person name="Haynes E."/>
            <person name="Elpinstone J.G."/>
            <person name="Noble R."/>
            <person name="Van Der Wolf J."/>
        </authorList>
    </citation>
    <scope>NUCLEOTIDE SEQUENCE [LARGE SCALE GENOMIC DNA]</scope>
    <source>
        <strain evidence="1 4">P7765</strain>
    </source>
</reference>
<reference evidence="2" key="1">
    <citation type="submission" date="2019-04" db="EMBL/GenBank/DDBJ databases">
        <title>Genome Sequence of Pseudomonas putida 1290, an Auxin Catabolizing Strain.</title>
        <authorList>
            <person name="Laird T.S."/>
            <person name="Leveau J.H.J."/>
        </authorList>
    </citation>
    <scope>NUCLEOTIDE SEQUENCE [LARGE SCALE GENOMIC DNA]</scope>
    <source>
        <strain evidence="2">1290</strain>
    </source>
</reference>
<evidence type="ECO:0000313" key="4">
    <source>
        <dbReference type="Proteomes" id="UP000542695"/>
    </source>
</evidence>
<protein>
    <submittedName>
        <fullName evidence="2">Uncharacterized protein</fullName>
    </submittedName>
</protein>
<evidence type="ECO:0000313" key="1">
    <source>
        <dbReference type="EMBL" id="NWC84254.1"/>
    </source>
</evidence>
<organism evidence="2 3">
    <name type="scientific">Pseudomonas putida</name>
    <name type="common">Arthrobacter siderocapsulatus</name>
    <dbReference type="NCBI Taxonomy" id="303"/>
    <lineage>
        <taxon>Bacteria</taxon>
        <taxon>Pseudomonadati</taxon>
        <taxon>Pseudomonadota</taxon>
        <taxon>Gammaproteobacteria</taxon>
        <taxon>Pseudomonadales</taxon>
        <taxon>Pseudomonadaceae</taxon>
        <taxon>Pseudomonas</taxon>
    </lineage>
</organism>
<dbReference type="RefSeq" id="WP_136915215.1">
    <property type="nucleotide sequence ID" value="NZ_CP039371.1"/>
</dbReference>
<sequence>MEYLEYKAAESAKTADIRRMRATLVQAGYMASENDVERLWDDYSFAFRMRPSWAALPDDDGELLKILLIGFGVNAVPYDIDSDCFHSWPSHW</sequence>
<dbReference type="Proteomes" id="UP000542695">
    <property type="component" value="Unassembled WGS sequence"/>
</dbReference>
<dbReference type="Proteomes" id="UP000298551">
    <property type="component" value="Chromosome"/>
</dbReference>
<reference evidence="3" key="2">
    <citation type="submission" date="2019-04" db="EMBL/GenBank/DDBJ databases">
        <title>Genome sequence of Pseudomonas putida 1290, an auxin catabolizing strain.</title>
        <authorList>
            <person name="Laird T.S."/>
            <person name="Leveau J.H.J."/>
        </authorList>
    </citation>
    <scope>NUCLEOTIDE SEQUENCE [LARGE SCALE GENOMIC DNA]</scope>
    <source>
        <strain evidence="3">1290</strain>
    </source>
</reference>
<dbReference type="EMBL" id="JACARV010000142">
    <property type="protein sequence ID" value="NWC84254.1"/>
    <property type="molecule type" value="Genomic_DNA"/>
</dbReference>
<name>A0A4D6XB98_PSEPU</name>
<dbReference type="AlphaFoldDB" id="A0A4D6XB98"/>
<evidence type="ECO:0000313" key="2">
    <source>
        <dbReference type="EMBL" id="QCI13063.1"/>
    </source>
</evidence>
<proteinExistence type="predicted"/>
<gene>
    <name evidence="2" type="ORF">E6B08_17545</name>
    <name evidence="1" type="ORF">HX798_28830</name>
</gene>
<evidence type="ECO:0000313" key="3">
    <source>
        <dbReference type="Proteomes" id="UP000298551"/>
    </source>
</evidence>